<dbReference type="Proteomes" id="UP000186817">
    <property type="component" value="Unassembled WGS sequence"/>
</dbReference>
<feature type="compositionally biased region" description="Basic and acidic residues" evidence="1">
    <location>
        <begin position="100"/>
        <end position="120"/>
    </location>
</feature>
<reference evidence="3 4" key="1">
    <citation type="submission" date="2016-02" db="EMBL/GenBank/DDBJ databases">
        <title>Genome analysis of coral dinoflagellate symbionts highlights evolutionary adaptations to a symbiotic lifestyle.</title>
        <authorList>
            <person name="Aranda M."/>
            <person name="Li Y."/>
            <person name="Liew Y.J."/>
            <person name="Baumgarten S."/>
            <person name="Simakov O."/>
            <person name="Wilson M."/>
            <person name="Piel J."/>
            <person name="Ashoor H."/>
            <person name="Bougouffa S."/>
            <person name="Bajic V.B."/>
            <person name="Ryu T."/>
            <person name="Ravasi T."/>
            <person name="Bayer T."/>
            <person name="Micklem G."/>
            <person name="Kim H."/>
            <person name="Bhak J."/>
            <person name="Lajeunesse T.C."/>
            <person name="Voolstra C.R."/>
        </authorList>
    </citation>
    <scope>NUCLEOTIDE SEQUENCE [LARGE SCALE GENOMIC DNA]</scope>
    <source>
        <strain evidence="3 4">CCMP2467</strain>
    </source>
</reference>
<feature type="domain" description="Integrase catalytic" evidence="2">
    <location>
        <begin position="1461"/>
        <end position="1629"/>
    </location>
</feature>
<proteinExistence type="predicted"/>
<feature type="compositionally biased region" description="Basic and acidic residues" evidence="1">
    <location>
        <begin position="135"/>
        <end position="154"/>
    </location>
</feature>
<accession>A0A1Q9EH10</accession>
<feature type="region of interest" description="Disordered" evidence="1">
    <location>
        <begin position="385"/>
        <end position="415"/>
    </location>
</feature>
<feature type="compositionally biased region" description="Basic and acidic residues" evidence="1">
    <location>
        <begin position="73"/>
        <end position="87"/>
    </location>
</feature>
<dbReference type="InterPro" id="IPR013103">
    <property type="entry name" value="RVT_2"/>
</dbReference>
<feature type="compositionally biased region" description="Polar residues" evidence="1">
    <location>
        <begin position="45"/>
        <end position="65"/>
    </location>
</feature>
<name>A0A1Q9EH10_SYMMI</name>
<dbReference type="Gene3D" id="3.30.420.10">
    <property type="entry name" value="Ribonuclease H-like superfamily/Ribonuclease H"/>
    <property type="match status" value="1"/>
</dbReference>
<organism evidence="3 4">
    <name type="scientific">Symbiodinium microadriaticum</name>
    <name type="common">Dinoflagellate</name>
    <name type="synonym">Zooxanthella microadriatica</name>
    <dbReference type="NCBI Taxonomy" id="2951"/>
    <lineage>
        <taxon>Eukaryota</taxon>
        <taxon>Sar</taxon>
        <taxon>Alveolata</taxon>
        <taxon>Dinophyceae</taxon>
        <taxon>Suessiales</taxon>
        <taxon>Symbiodiniaceae</taxon>
        <taxon>Symbiodinium</taxon>
    </lineage>
</organism>
<comment type="caution">
    <text evidence="3">The sequence shown here is derived from an EMBL/GenBank/DDBJ whole genome shotgun (WGS) entry which is preliminary data.</text>
</comment>
<dbReference type="PROSITE" id="PS50994">
    <property type="entry name" value="INTEGRASE"/>
    <property type="match status" value="1"/>
</dbReference>
<feature type="region of interest" description="Disordered" evidence="1">
    <location>
        <begin position="822"/>
        <end position="906"/>
    </location>
</feature>
<keyword evidence="4" id="KW-1185">Reference proteome</keyword>
<feature type="region of interest" description="Disordered" evidence="1">
    <location>
        <begin position="1"/>
        <end position="120"/>
    </location>
</feature>
<evidence type="ECO:0000259" key="2">
    <source>
        <dbReference type="PROSITE" id="PS50994"/>
    </source>
</evidence>
<feature type="region of interest" description="Disordered" evidence="1">
    <location>
        <begin position="2280"/>
        <end position="2301"/>
    </location>
</feature>
<dbReference type="GO" id="GO:0003676">
    <property type="term" value="F:nucleic acid binding"/>
    <property type="evidence" value="ECO:0007669"/>
    <property type="project" value="InterPro"/>
</dbReference>
<dbReference type="SUPFAM" id="SSF53098">
    <property type="entry name" value="Ribonuclease H-like"/>
    <property type="match status" value="1"/>
</dbReference>
<dbReference type="InterPro" id="IPR001584">
    <property type="entry name" value="Integrase_cat-core"/>
</dbReference>
<feature type="compositionally biased region" description="Basic and acidic residues" evidence="1">
    <location>
        <begin position="1834"/>
        <end position="1843"/>
    </location>
</feature>
<evidence type="ECO:0000313" key="4">
    <source>
        <dbReference type="Proteomes" id="UP000186817"/>
    </source>
</evidence>
<dbReference type="GO" id="GO:0015074">
    <property type="term" value="P:DNA integration"/>
    <property type="evidence" value="ECO:0007669"/>
    <property type="project" value="InterPro"/>
</dbReference>
<dbReference type="Pfam" id="PF07727">
    <property type="entry name" value="RVT_2"/>
    <property type="match status" value="1"/>
</dbReference>
<feature type="region of interest" description="Disordered" evidence="1">
    <location>
        <begin position="1807"/>
        <end position="1843"/>
    </location>
</feature>
<evidence type="ECO:0000313" key="3">
    <source>
        <dbReference type="EMBL" id="OLQ06726.1"/>
    </source>
</evidence>
<dbReference type="OrthoDB" id="439097at2759"/>
<dbReference type="EMBL" id="LSRX01000153">
    <property type="protein sequence ID" value="OLQ06726.1"/>
    <property type="molecule type" value="Genomic_DNA"/>
</dbReference>
<dbReference type="InterPro" id="IPR036397">
    <property type="entry name" value="RNaseH_sf"/>
</dbReference>
<feature type="region of interest" description="Disordered" evidence="1">
    <location>
        <begin position="185"/>
        <end position="208"/>
    </location>
</feature>
<feature type="compositionally biased region" description="Basic and acidic residues" evidence="1">
    <location>
        <begin position="27"/>
        <end position="39"/>
    </location>
</feature>
<protein>
    <submittedName>
        <fullName evidence="3">Copia protein</fullName>
    </submittedName>
</protein>
<gene>
    <name evidence="3" type="primary">GIP</name>
    <name evidence="3" type="ORF">AK812_SmicGene9934</name>
</gene>
<feature type="region of interest" description="Disordered" evidence="1">
    <location>
        <begin position="135"/>
        <end position="158"/>
    </location>
</feature>
<evidence type="ECO:0000256" key="1">
    <source>
        <dbReference type="SAM" id="MobiDB-lite"/>
    </source>
</evidence>
<sequence length="2508" mass="281450">MSSGVEVAGDVQPAPARGDDEPATSERVSEGSERHHSEGDEWEWNNHSQGGSWWDSGTQWGSWSWTRPWHGSGQERRASWATSRDDYSTEASTRQGDPWSRVDDGYRYGGDRSAHGRDLRPDRADLEGVWHDPWADGRDRGLGHRDSPGADRSWEGSNAGAANPVWSGWRHFAPANNGLHNDAYEGASQKGTNPRPSEKLSVPVFNGGDEEDVGTSARSYLRQVEAWRRLTYLPPNQQGLVLYRHLAGKAWVAAEELNVDALSRDDGVHYLMSWLRNRYLDLEVTRIGAELNLLASVGNTYSLGKLQKAAIIQDRGLRKPWESGNGKGGRKPYTAHVTDSGDHDDEGDLCEEPCEDDEAIPEEVAVAYMTYQSAKNKYKEFAKTRGYKGDSKGQDTSGGAPRGSETGPSGAKIRDEKLKQIKARSFCSGCGRRGHWHKDDECPNNAGHRDGGAGKAANAPKEICVTMPAEVMTMKHIAGNLLGITDTACARTVAGTQWLQDYMDRIGDNGAQPELSKECEAYKFGTGRIHYSSFSVVLSFSLGDKVVQLRASIIPGDIPLLLSKTVLGKLGMIYDVSDGCADFTQVGLKGYKLLSTASGHPAIPIVPAKPAGGVRSVLSIEDLSLEPRAQYMVHAVAFAGHISQPLYNLYYEKKLTPEVKVMLSQTQLCRESFISWWNQCEECVRLGLTVHRTWSPEEIKSVIMEHREARKDSDATEKMKRISQLTLEELKEKAKELSVEYPARITKGNLLRLVRDSLNTPDNELMKIGKHRGLEFREIPWQYGQWASNEVKVSKNADPELVRFARWWDQNEENKKNRGYMKDDYDEMSKRPMPPASEPGTSTSWETVSHAWETSWPTHPPLEASRTTRRDPAQLPFTPETAKATNTKRRTHDAKSEAMDDEVDEETAEEIKKLELRLALLKDKAGNGCCDGNYDVDLVIVDEDLERALRDQHVVLSVNPELTVGDRRDLPPGERLAKAAYDRADYTYATLKEILEAADLKPRRNDRGEAFGRNEDHKKHSYFTFGLFTHGGVQGITKLTVDRPHLCRYLNSFGCAKIDSGQTWSSISIGKDVETGVHRDYNNLKGTANHTCRFGQEAGGQVWLEDKQVNEEEAKLTDLVWKRGAGGAWLPGRLKNTFETVLTFDPHYNHATCPWQGERWSMTFHTTRGILKAKKECCNVLKRVGFPLPNLRGMQATPTTRRPRKSTRNAIANVAGRLSIMMTTLLVAAGNYMNDYLPVVQQDPVVMFEIGDIEATYEAACLNKAVIEPMSWDDYDDPERRKDAYHFVYGIAPKELRVNLEGMPTNARDPIAELIKTQVDGGGVAVLKGGDPSYFIEELHGILARSKVDHDGKKLVCFNRRKKNHRELGEESKPHQVYVLEENVGDESGEQDLKYDGSAITFEDGVPGIVRSSLRRLHQNLGHPRKEDLVRHLRLAGCEDAIVKAAKGMRCEICAATSGPRISRPSAVPRMYDFNDCVGADLLHHHDVDDKRHTFLSLVDWGTSYHIVVPLSGFDNEDIEKAFNDHWIVPFGPPKTVSLDLDGAVQKGICRLCDWHNVGVKNVAAQAHWQAGITERQGAWWKNIWDRVRHELSITEDEVHLAASLVSSAKNELRRRSGHSPTEWVFGRHPRLPEGLVDPDGGERVTWDVSPESHYQRAVAIRTAARIAFHHSQGDSRLRKALLQRARTTARPLEVGETVHFWDQPKNRRRGRWCGPAVVVGREGENYWISRNGRCRLTASEHLRPSGPEEVGEYLRIKGAQAEVEKLLEVELDAEDTYDGELYAEDEEMPFAVDEQADDYENMSEYVPSEPGDDLVPDTPPLPPPHRRLKRKTRPPDFADGDKDVNEALFTKKELTRRGVEKRQEKELRWNEIPAEARSQFKAAEETQWKEHLSFDALEPLSISDSNMIRQTVDPGRILRSRWAYKDKNWSRRRADGQTPWKCKARLVIAGHTDPDLVNGLSTDAPTLSRPALMSLLQRLANGLGESDPWKASAGDIRCAFLTGGYLKRDEELYLHQPSTGFAGLHPDQLVRVKKNIFGLATSPHEWWLDLQRGIKTIVVILDGVEHGFDQCALDPCVFLLRRREGERMVGQPRAYVGSHVDDLLVIAPTSIGDIVKKQLSNTFPVDTWEDDNFAYLGSEIVCEKETVLFRQKPYIENRLFTVDMPKNVNDEDLAGPEQIADNRSLVGALSWVSAQSRPDLTCSVSMAQQLQKSPTYGDVKFTNGVSLKATEYKENGLTFHKVDDKDAVILVYHDAAWANAYEAEFDEEGFELYEEDKANGLQHHGPPSHREGRKAKRGNSRVASQLGELIVLTEKAAIAGGSSRASILDWKSRAGQRVCRSTFSAETQACVEGLEGGQYVRAIYEAITHGELRQVERATLPIVCLSDCRSLYDHLHREGVPRTPTDRRLAVDLAALRQSLRQEKWTEQLPLAWIPSEVQLGDILTKPQDPKGWWSMIAQKLTIPISIIEKGSLGSKIFREQEKTSVKPCGNVRMQSPYLHCSLSYNE</sequence>
<dbReference type="InterPro" id="IPR012337">
    <property type="entry name" value="RNaseH-like_sf"/>
</dbReference>